<evidence type="ECO:0000313" key="2">
    <source>
        <dbReference type="Proteomes" id="UP000187283"/>
    </source>
</evidence>
<dbReference type="AlphaFoldDB" id="A0A1R1XCY6"/>
<dbReference type="Proteomes" id="UP000187283">
    <property type="component" value="Unassembled WGS sequence"/>
</dbReference>
<dbReference type="EMBL" id="LSSN01003951">
    <property type="protein sequence ID" value="OMJ12466.1"/>
    <property type="molecule type" value="Genomic_DNA"/>
</dbReference>
<sequence>METNENSSKHLTNLSWANVVATDPKPSEDIGVGRKKIIYKHANIYKSVSILEKISGMVPKEKIIVCMGGGTPFELGYGLGEFKVDIDLVIEKIIEQINDIKS</sequence>
<gene>
    <name evidence="1" type="ORF">AYI70_g9108</name>
</gene>
<keyword evidence="2" id="KW-1185">Reference proteome</keyword>
<protein>
    <submittedName>
        <fullName evidence="1">Uncharacterized protein</fullName>
    </submittedName>
</protein>
<name>A0A1R1XCY6_9FUNG</name>
<proteinExistence type="predicted"/>
<organism evidence="1 2">
    <name type="scientific">Smittium culicis</name>
    <dbReference type="NCBI Taxonomy" id="133412"/>
    <lineage>
        <taxon>Eukaryota</taxon>
        <taxon>Fungi</taxon>
        <taxon>Fungi incertae sedis</taxon>
        <taxon>Zoopagomycota</taxon>
        <taxon>Kickxellomycotina</taxon>
        <taxon>Harpellomycetes</taxon>
        <taxon>Harpellales</taxon>
        <taxon>Legeriomycetaceae</taxon>
        <taxon>Smittium</taxon>
    </lineage>
</organism>
<reference evidence="1 2" key="1">
    <citation type="submission" date="2017-01" db="EMBL/GenBank/DDBJ databases">
        <authorList>
            <person name="Mah S.A."/>
            <person name="Swanson W.J."/>
            <person name="Moy G.W."/>
            <person name="Vacquier V.D."/>
        </authorList>
    </citation>
    <scope>NUCLEOTIDE SEQUENCE [LARGE SCALE GENOMIC DNA]</scope>
    <source>
        <strain evidence="1 2">GSMNP</strain>
    </source>
</reference>
<evidence type="ECO:0000313" key="1">
    <source>
        <dbReference type="EMBL" id="OMJ12466.1"/>
    </source>
</evidence>
<comment type="caution">
    <text evidence="1">The sequence shown here is derived from an EMBL/GenBank/DDBJ whole genome shotgun (WGS) entry which is preliminary data.</text>
</comment>
<accession>A0A1R1XCY6</accession>